<feature type="coiled-coil region" evidence="1">
    <location>
        <begin position="336"/>
        <end position="363"/>
    </location>
</feature>
<dbReference type="Proteomes" id="UP001159363">
    <property type="component" value="Chromosome 1"/>
</dbReference>
<gene>
    <name evidence="3" type="ORF">PR048_001011</name>
</gene>
<dbReference type="PANTHER" id="PTHR31993">
    <property type="entry name" value="UBA-LIKE DOMAIN-CONTAINING PROTEIN 2"/>
    <property type="match status" value="1"/>
</dbReference>
<feature type="region of interest" description="Disordered" evidence="2">
    <location>
        <begin position="14"/>
        <end position="35"/>
    </location>
</feature>
<dbReference type="PANTHER" id="PTHR31993:SF4">
    <property type="entry name" value="UBA-LIKE DOMAIN-CONTAINING PROTEIN"/>
    <property type="match status" value="1"/>
</dbReference>
<organism evidence="3 4">
    <name type="scientific">Dryococelus australis</name>
    <dbReference type="NCBI Taxonomy" id="614101"/>
    <lineage>
        <taxon>Eukaryota</taxon>
        <taxon>Metazoa</taxon>
        <taxon>Ecdysozoa</taxon>
        <taxon>Arthropoda</taxon>
        <taxon>Hexapoda</taxon>
        <taxon>Insecta</taxon>
        <taxon>Pterygota</taxon>
        <taxon>Neoptera</taxon>
        <taxon>Polyneoptera</taxon>
        <taxon>Phasmatodea</taxon>
        <taxon>Verophasmatodea</taxon>
        <taxon>Anareolatae</taxon>
        <taxon>Phasmatidae</taxon>
        <taxon>Eurycanthinae</taxon>
        <taxon>Dryococelus</taxon>
    </lineage>
</organism>
<name>A0ABQ9IHM8_9NEOP</name>
<accession>A0ABQ9IHM8</accession>
<feature type="compositionally biased region" description="Basic and acidic residues" evidence="2">
    <location>
        <begin position="15"/>
        <end position="26"/>
    </location>
</feature>
<reference evidence="3 4" key="1">
    <citation type="submission" date="2023-02" db="EMBL/GenBank/DDBJ databases">
        <title>LHISI_Scaffold_Assembly.</title>
        <authorList>
            <person name="Stuart O.P."/>
            <person name="Cleave R."/>
            <person name="Magrath M.J.L."/>
            <person name="Mikheyev A.S."/>
        </authorList>
    </citation>
    <scope>NUCLEOTIDE SEQUENCE [LARGE SCALE GENOMIC DNA]</scope>
    <source>
        <strain evidence="3">Daus_M_001</strain>
        <tissue evidence="3">Leg muscle</tissue>
    </source>
</reference>
<sequence>MRVIEVGMEQLWNERVGETEDPRENSPTKGIARHDSHMRKSGVCTPCNTPATPPNFPDALLAFSRMSTNEKLSTSPSGTLVNKEACWHHEGRPEIPVLWEAWHYLAEKYGVSSCTRKGSAHGRRISWTHPCAIRCWLGCLQTVIQQSPVFRQNRDSSFNTTRHQSASCHAACSQQKVTCVLRCSGCNVRHLKRHISDICHSANRLDMILVDIRMFPAGVKCPWMVRSDTCGVLTACCTMKLSFLLMICGVHNLPPAPVSHNLVYSISPGAFGRVEALPGNLPRVANLHSSTLKPDVIMPLASPVAGCLLRIIRERYIEKGREIYAAFIDLEKIFDRVQWNKLMGHLEEERSRLERETTSIESTFTTGVRIKIETEMSEESIIGKLPMISTITKDLRCHQKVKTRIAVAKKVFNRKRRLLCRKLDKALRKRLGKCLVWSVALYGAETMERISWVERVSSEEVLVRVDERQTAESHKRKEELDGTLVEIGVLANRRYGRNKVGRRQESMESYQVKTCLWAQSTNDDDAYVFNFTQSNHATISTFSTPATATIPPDSWYPTSAAGALQVCCKHECGAAEISQGAVAWDVRQQEEAGAVGNMLRYWQLDALSVLHDNSARSPCNWILLVQRTVLQRRLVRNGHTEAPGCPVPPCLPVVVLNSLLHIQQSVSQACLKKSYPQDCTSAGRQNRRKERRALQRELAIQFGIATTCENASPSAIPVINSRPISPSILLDHTSELDTYLGICWPWQDLDHMSYFQPEIPARAATVSLPRKDKGTSPPDKCAICTASGKSIVMQLRRYIDCSFMACCSQQAWMCRGARSISRVDAGMLALHFCPLADLSPFDVLSTWFFATNKGLAAIVDKGEESEEGSYLVPGVTSAMPPGMLGGQRQLREEEQTVRERNANLCPLLHQLLCAHQRSAGHPTAVNPCPCCAGQPCFRIPCSALARLQIKPTIAGWSPASVTALLCPICLRTVQLGTVQPKTSRAVENHVMNIERQLLNSKSRNQTNILANKYNIFQFTTDPFDVPVSHVRAKHHNYHVHAQVFITHHTICFGKIVLLTHHIVSIVHPTHHTLHRHASRVNRGVVNPPSARDIIATIEHAGSLLPSAHDAIFHAFRDNRWVLSPPFVRD</sequence>
<protein>
    <recommendedName>
        <fullName evidence="5">Reverse transcriptase domain-containing protein</fullName>
    </recommendedName>
</protein>
<evidence type="ECO:0000313" key="3">
    <source>
        <dbReference type="EMBL" id="KAJ8895675.1"/>
    </source>
</evidence>
<keyword evidence="4" id="KW-1185">Reference proteome</keyword>
<keyword evidence="1" id="KW-0175">Coiled coil</keyword>
<dbReference type="EMBL" id="JARBHB010000001">
    <property type="protein sequence ID" value="KAJ8895675.1"/>
    <property type="molecule type" value="Genomic_DNA"/>
</dbReference>
<comment type="caution">
    <text evidence="3">The sequence shown here is derived from an EMBL/GenBank/DDBJ whole genome shotgun (WGS) entry which is preliminary data.</text>
</comment>
<evidence type="ECO:0000313" key="4">
    <source>
        <dbReference type="Proteomes" id="UP001159363"/>
    </source>
</evidence>
<evidence type="ECO:0000256" key="2">
    <source>
        <dbReference type="SAM" id="MobiDB-lite"/>
    </source>
</evidence>
<evidence type="ECO:0000256" key="1">
    <source>
        <dbReference type="SAM" id="Coils"/>
    </source>
</evidence>
<evidence type="ECO:0008006" key="5">
    <source>
        <dbReference type="Google" id="ProtNLM"/>
    </source>
</evidence>
<proteinExistence type="predicted"/>
<dbReference type="InterPro" id="IPR039310">
    <property type="entry name" value="UBALD1/2"/>
</dbReference>